<evidence type="ECO:0000313" key="1">
    <source>
        <dbReference type="EMBL" id="PHQ33181.1"/>
    </source>
</evidence>
<dbReference type="AlphaFoldDB" id="A0A2G1W2I2"/>
<gene>
    <name evidence="1" type="ORF">CEE69_22240</name>
</gene>
<organism evidence="1 2">
    <name type="scientific">Rhodopirellula bahusiensis</name>
    <dbReference type="NCBI Taxonomy" id="2014065"/>
    <lineage>
        <taxon>Bacteria</taxon>
        <taxon>Pseudomonadati</taxon>
        <taxon>Planctomycetota</taxon>
        <taxon>Planctomycetia</taxon>
        <taxon>Pirellulales</taxon>
        <taxon>Pirellulaceae</taxon>
        <taxon>Rhodopirellula</taxon>
    </lineage>
</organism>
<proteinExistence type="predicted"/>
<name>A0A2G1W2I2_9BACT</name>
<evidence type="ECO:0000313" key="2">
    <source>
        <dbReference type="Proteomes" id="UP000225740"/>
    </source>
</evidence>
<keyword evidence="2" id="KW-1185">Reference proteome</keyword>
<comment type="caution">
    <text evidence="1">The sequence shown here is derived from an EMBL/GenBank/DDBJ whole genome shotgun (WGS) entry which is preliminary data.</text>
</comment>
<reference evidence="1 2" key="1">
    <citation type="submission" date="2017-06" db="EMBL/GenBank/DDBJ databases">
        <title>Description of Rhodopirellula bahusiensis sp. nov.</title>
        <authorList>
            <person name="Kizina J."/>
            <person name="Harder J."/>
        </authorList>
    </citation>
    <scope>NUCLEOTIDE SEQUENCE [LARGE SCALE GENOMIC DNA]</scope>
    <source>
        <strain evidence="1 2">SWK21</strain>
    </source>
</reference>
<dbReference type="EMBL" id="NIZW01000019">
    <property type="protein sequence ID" value="PHQ33181.1"/>
    <property type="molecule type" value="Genomic_DNA"/>
</dbReference>
<protein>
    <submittedName>
        <fullName evidence="1">Uncharacterized protein</fullName>
    </submittedName>
</protein>
<accession>A0A2G1W2I2</accession>
<dbReference type="Proteomes" id="UP000225740">
    <property type="component" value="Unassembled WGS sequence"/>
</dbReference>
<sequence length="68" mass="7749">MKSTNVTAFGRRLHVVANVATKWMRMAEGSTSLKIVEGTEPPSYRRPDQINAIQTNCRNHQNTYENDL</sequence>